<organism evidence="1 2">
    <name type="scientific">Streptosporangium brasiliense</name>
    <dbReference type="NCBI Taxonomy" id="47480"/>
    <lineage>
        <taxon>Bacteria</taxon>
        <taxon>Bacillati</taxon>
        <taxon>Actinomycetota</taxon>
        <taxon>Actinomycetes</taxon>
        <taxon>Streptosporangiales</taxon>
        <taxon>Streptosporangiaceae</taxon>
        <taxon>Streptosporangium</taxon>
    </lineage>
</organism>
<dbReference type="Proteomes" id="UP001230426">
    <property type="component" value="Unassembled WGS sequence"/>
</dbReference>
<proteinExistence type="predicted"/>
<evidence type="ECO:0000313" key="1">
    <source>
        <dbReference type="EMBL" id="MDP9862211.1"/>
    </source>
</evidence>
<name>A0ABT9QZ16_9ACTN</name>
<reference evidence="1 2" key="1">
    <citation type="submission" date="2023-07" db="EMBL/GenBank/DDBJ databases">
        <title>Sequencing the genomes of 1000 actinobacteria strains.</title>
        <authorList>
            <person name="Klenk H.-P."/>
        </authorList>
    </citation>
    <scope>NUCLEOTIDE SEQUENCE [LARGE SCALE GENOMIC DNA]</scope>
    <source>
        <strain evidence="1 2">DSM 44109</strain>
    </source>
</reference>
<gene>
    <name evidence="1" type="ORF">J2S55_001470</name>
</gene>
<dbReference type="EMBL" id="JAUSRB010000001">
    <property type="protein sequence ID" value="MDP9862211.1"/>
    <property type="molecule type" value="Genomic_DNA"/>
</dbReference>
<keyword evidence="2" id="KW-1185">Reference proteome</keyword>
<comment type="caution">
    <text evidence="1">The sequence shown here is derived from an EMBL/GenBank/DDBJ whole genome shotgun (WGS) entry which is preliminary data.</text>
</comment>
<accession>A0ABT9QZ16</accession>
<evidence type="ECO:0000313" key="2">
    <source>
        <dbReference type="Proteomes" id="UP001230426"/>
    </source>
</evidence>
<sequence length="95" mass="10225">MTSPFWLDATRSAPVSHVQNRHLLPHLGSADGRCPLQPNLIQALCGVCVALYQVVVSTLQRRWPIAGVLLGSTKVPVYRSGAGQGLHSDRPLSSL</sequence>
<protein>
    <submittedName>
        <fullName evidence="1">Uncharacterized protein</fullName>
    </submittedName>
</protein>